<dbReference type="GO" id="GO:1903347">
    <property type="term" value="P:negative regulation of bicellular tight junction assembly"/>
    <property type="evidence" value="ECO:0007669"/>
    <property type="project" value="Ensembl"/>
</dbReference>
<name>A0A8C2TX89_COTJA</name>
<dbReference type="InterPro" id="IPR011009">
    <property type="entry name" value="Kinase-like_dom_sf"/>
</dbReference>
<dbReference type="Gene3D" id="1.10.510.10">
    <property type="entry name" value="Transferase(Phosphotransferase) domain 1"/>
    <property type="match status" value="1"/>
</dbReference>
<dbReference type="CDD" id="cd14038">
    <property type="entry name" value="STKc_IKK_beta"/>
    <property type="match status" value="1"/>
</dbReference>
<evidence type="ECO:0000256" key="10">
    <source>
        <dbReference type="ARBA" id="ARBA00022840"/>
    </source>
</evidence>
<feature type="coiled-coil region" evidence="13">
    <location>
        <begin position="526"/>
        <end position="576"/>
    </location>
</feature>
<evidence type="ECO:0000256" key="1">
    <source>
        <dbReference type="ARBA" id="ARBA00004123"/>
    </source>
</evidence>
<evidence type="ECO:0000313" key="16">
    <source>
        <dbReference type="Proteomes" id="UP000694412"/>
    </source>
</evidence>
<keyword evidence="6" id="KW-0597">Phosphoprotein</keyword>
<dbReference type="InterPro" id="IPR051180">
    <property type="entry name" value="IKK"/>
</dbReference>
<organism evidence="15 16">
    <name type="scientific">Coturnix japonica</name>
    <name type="common">Japanese quail</name>
    <name type="synonym">Coturnix coturnix japonica</name>
    <dbReference type="NCBI Taxonomy" id="93934"/>
    <lineage>
        <taxon>Eukaryota</taxon>
        <taxon>Metazoa</taxon>
        <taxon>Chordata</taxon>
        <taxon>Craniata</taxon>
        <taxon>Vertebrata</taxon>
        <taxon>Euteleostomi</taxon>
        <taxon>Archelosauria</taxon>
        <taxon>Archosauria</taxon>
        <taxon>Dinosauria</taxon>
        <taxon>Saurischia</taxon>
        <taxon>Theropoda</taxon>
        <taxon>Coelurosauria</taxon>
        <taxon>Aves</taxon>
        <taxon>Neognathae</taxon>
        <taxon>Galloanserae</taxon>
        <taxon>Galliformes</taxon>
        <taxon>Phasianidae</taxon>
        <taxon>Perdicinae</taxon>
        <taxon>Coturnix</taxon>
    </lineage>
</organism>
<evidence type="ECO:0000256" key="6">
    <source>
        <dbReference type="ARBA" id="ARBA00022553"/>
    </source>
</evidence>
<reference evidence="15" key="1">
    <citation type="submission" date="2015-11" db="EMBL/GenBank/DDBJ databases">
        <authorList>
            <consortium name="International Coturnix japonica Genome Analysis Consortium"/>
            <person name="Warren W."/>
            <person name="Burt D.W."/>
            <person name="Antin P.B."/>
            <person name="Lanford R."/>
            <person name="Gros J."/>
            <person name="Wilson R.K."/>
        </authorList>
    </citation>
    <scope>NUCLEOTIDE SEQUENCE [LARGE SCALE GENOMIC DNA]</scope>
</reference>
<dbReference type="GO" id="GO:0008385">
    <property type="term" value="C:IkappaB kinase complex"/>
    <property type="evidence" value="ECO:0007669"/>
    <property type="project" value="Ensembl"/>
</dbReference>
<dbReference type="PROSITE" id="PS00108">
    <property type="entry name" value="PROTEIN_KINASE_ST"/>
    <property type="match status" value="1"/>
</dbReference>
<dbReference type="InterPro" id="IPR046375">
    <property type="entry name" value="IKBKB_SDD_sf"/>
</dbReference>
<dbReference type="PANTHER" id="PTHR22969">
    <property type="entry name" value="IKB KINASE"/>
    <property type="match status" value="1"/>
</dbReference>
<evidence type="ECO:0000256" key="5">
    <source>
        <dbReference type="ARBA" id="ARBA00022527"/>
    </source>
</evidence>
<dbReference type="Gene3D" id="1.20.1270.250">
    <property type="match status" value="1"/>
</dbReference>
<dbReference type="CDD" id="cd17046">
    <property type="entry name" value="Ubl_IKKA_like"/>
    <property type="match status" value="1"/>
</dbReference>
<dbReference type="GO" id="GO:0005524">
    <property type="term" value="F:ATP binding"/>
    <property type="evidence" value="ECO:0007669"/>
    <property type="project" value="UniProtKB-KW"/>
</dbReference>
<dbReference type="InterPro" id="IPR029071">
    <property type="entry name" value="Ubiquitin-like_domsf"/>
</dbReference>
<keyword evidence="9" id="KW-0418">Kinase</keyword>
<protein>
    <recommendedName>
        <fullName evidence="3">IkappaB kinase</fullName>
        <ecNumber evidence="3">2.7.11.10</ecNumber>
    </recommendedName>
</protein>
<dbReference type="GO" id="GO:0043123">
    <property type="term" value="P:positive regulation of canonical NF-kappaB signal transduction"/>
    <property type="evidence" value="ECO:0007669"/>
    <property type="project" value="Ensembl"/>
</dbReference>
<dbReference type="GO" id="GO:0010507">
    <property type="term" value="P:negative regulation of autophagy"/>
    <property type="evidence" value="ECO:0007669"/>
    <property type="project" value="Ensembl"/>
</dbReference>
<feature type="domain" description="Protein kinase" evidence="14">
    <location>
        <begin position="15"/>
        <end position="300"/>
    </location>
</feature>
<dbReference type="GO" id="GO:0019901">
    <property type="term" value="F:protein kinase binding"/>
    <property type="evidence" value="ECO:0007669"/>
    <property type="project" value="Ensembl"/>
</dbReference>
<dbReference type="GO" id="GO:0005634">
    <property type="term" value="C:nucleus"/>
    <property type="evidence" value="ECO:0007669"/>
    <property type="project" value="UniProtKB-SubCell"/>
</dbReference>
<dbReference type="AlphaFoldDB" id="A0A8C2TX89"/>
<dbReference type="InterPro" id="IPR000719">
    <property type="entry name" value="Prot_kinase_dom"/>
</dbReference>
<dbReference type="GO" id="GO:0046982">
    <property type="term" value="F:protein heterodimerization activity"/>
    <property type="evidence" value="ECO:0007669"/>
    <property type="project" value="Ensembl"/>
</dbReference>
<keyword evidence="8" id="KW-0547">Nucleotide-binding</keyword>
<dbReference type="InterPro" id="IPR041185">
    <property type="entry name" value="IKBKB_SDD"/>
</dbReference>
<accession>A0A8C2TX89</accession>
<evidence type="ECO:0000256" key="11">
    <source>
        <dbReference type="ARBA" id="ARBA00023242"/>
    </source>
</evidence>
<evidence type="ECO:0000256" key="13">
    <source>
        <dbReference type="SAM" id="Coils"/>
    </source>
</evidence>
<dbReference type="Proteomes" id="UP000694412">
    <property type="component" value="Chromosome 22"/>
</dbReference>
<dbReference type="GO" id="GO:1903140">
    <property type="term" value="P:regulation of establishment of endothelial barrier"/>
    <property type="evidence" value="ECO:0007669"/>
    <property type="project" value="Ensembl"/>
</dbReference>
<dbReference type="SUPFAM" id="SSF54236">
    <property type="entry name" value="Ubiquitin-like"/>
    <property type="match status" value="1"/>
</dbReference>
<keyword evidence="10" id="KW-0067">ATP-binding</keyword>
<dbReference type="GO" id="GO:0051604">
    <property type="term" value="P:protein maturation"/>
    <property type="evidence" value="ECO:0007669"/>
    <property type="project" value="Ensembl"/>
</dbReference>
<dbReference type="Pfam" id="PF12179">
    <property type="entry name" value="IKKbetaNEMObind"/>
    <property type="match status" value="1"/>
</dbReference>
<dbReference type="InterPro" id="IPR022007">
    <property type="entry name" value="IKKbetaNEMObind"/>
</dbReference>
<dbReference type="GO" id="GO:0007229">
    <property type="term" value="P:integrin-mediated signaling pathway"/>
    <property type="evidence" value="ECO:0007669"/>
    <property type="project" value="Ensembl"/>
</dbReference>
<evidence type="ECO:0000256" key="2">
    <source>
        <dbReference type="ARBA" id="ARBA00004496"/>
    </source>
</evidence>
<dbReference type="SMART" id="SM01239">
    <property type="entry name" value="IKKbetaNEMObind"/>
    <property type="match status" value="1"/>
</dbReference>
<dbReference type="GO" id="GO:0045944">
    <property type="term" value="P:positive regulation of transcription by RNA polymerase II"/>
    <property type="evidence" value="ECO:0007669"/>
    <property type="project" value="Ensembl"/>
</dbReference>
<dbReference type="InterPro" id="IPR008271">
    <property type="entry name" value="Ser/Thr_kinase_AS"/>
</dbReference>
<reference evidence="15" key="2">
    <citation type="submission" date="2025-08" db="UniProtKB">
        <authorList>
            <consortium name="Ensembl"/>
        </authorList>
    </citation>
    <scope>IDENTIFICATION</scope>
</reference>
<sequence length="860" mass="98500">MSRPPALQAQTCGPWEMKERLGTGGFGNVIRWHNKETGEQVAIKQCRQELSPRNRERWSLEIQIMKRLNHPNVVAARDVPEGMQKLAPNDLPLLAMEYCQGGDLRKYLNQLENCCGLREEAILILLSDIASALRYLHENRIIHRDLKPENIVLQQGEQRLIHKIIDLGYAKELDQGSLCTSFVGTLQYLAPELLEQQKYTVTVDYWSFGTLAFECITGFRPFLPNWQPVQWHTKVRQKSELDIVVSEDLSGEVKFSSSLPRPNNLNSVLAGKLEKWLQLMLMWHPRQRGTDPVYGPNGCFKALDDILNLKLLHVLNMVTGTVHTYPVTEEETLQTVKARIQADTGIPEQDQELLQEAGLALFTQKHAADSKVNDAAAADTDLLFLFDNQKVAYEAQVALRPHPESVDYILQDPKKNLHFFQLRKVWGQIWHTIRMLKEDCNRLQQGQRAAMMNLLRYNSTLSKMKNSMASLSQQLKAKLDFFKTSIQIDLEKYKEQIEFGITSEKLLFAWKEMEQAVELCGREDDVDQLVKKMMALQTDIVDLQRSPLGRKQGGTLEDLEEQARELYRRLREKPRDQRTSGDSQEIVRLLLQAIQTFEKKVRVIYAQLSKTVVCKQKALELFPRVEKVMNLMNEDEETVVRLQEKRQKELWNLLKIACSKVRGPVSGSPESMNTSRLNSPGQLLLQVPSGTYALPESVRKSEELLLESQKLCSQLENVMHDTMKDQEQSFMVRCLIFLYKCGLGKLIAYNFYLFTFAYSVSEMVHRYLELCEMKPLGLPFELLARSLLAESGCRVFGLLSHFVPCCKASGILRLPILRRAGAGGGGTWLWYKNTAKLQFAIGMDLWWLRTGVQGCFLTAV</sequence>
<keyword evidence="11" id="KW-0539">Nucleus</keyword>
<dbReference type="GO" id="GO:0008384">
    <property type="term" value="F:IkappaB kinase activity"/>
    <property type="evidence" value="ECO:0007669"/>
    <property type="project" value="UniProtKB-EC"/>
</dbReference>
<dbReference type="Gene3D" id="6.10.250.2110">
    <property type="match status" value="1"/>
</dbReference>
<dbReference type="PANTHER" id="PTHR22969:SF7">
    <property type="entry name" value="INHIBITOR OF NUCLEAR FACTOR KAPPA-B KINASE SUBUNIT BETA"/>
    <property type="match status" value="1"/>
</dbReference>
<dbReference type="GO" id="GO:0038061">
    <property type="term" value="P:non-canonical NF-kappaB signal transduction"/>
    <property type="evidence" value="ECO:0007669"/>
    <property type="project" value="Ensembl"/>
</dbReference>
<evidence type="ECO:0000256" key="7">
    <source>
        <dbReference type="ARBA" id="ARBA00022679"/>
    </source>
</evidence>
<keyword evidence="7" id="KW-0808">Transferase</keyword>
<dbReference type="SUPFAM" id="SSF56112">
    <property type="entry name" value="Protein kinase-like (PK-like)"/>
    <property type="match status" value="1"/>
</dbReference>
<dbReference type="GO" id="GO:0006954">
    <property type="term" value="P:inflammatory response"/>
    <property type="evidence" value="ECO:0007669"/>
    <property type="project" value="Ensembl"/>
</dbReference>
<dbReference type="Gene3D" id="3.10.20.90">
    <property type="entry name" value="Phosphatidylinositol 3-kinase Catalytic Subunit, Chain A, domain 1"/>
    <property type="match status" value="1"/>
</dbReference>
<dbReference type="EC" id="2.7.11.10" evidence="3"/>
<keyword evidence="4" id="KW-0963">Cytoplasm</keyword>
<dbReference type="GO" id="GO:0043124">
    <property type="term" value="P:negative regulation of canonical NF-kappaB signal transduction"/>
    <property type="evidence" value="ECO:0007669"/>
    <property type="project" value="Ensembl"/>
</dbReference>
<dbReference type="GO" id="GO:0072659">
    <property type="term" value="P:protein localization to plasma membrane"/>
    <property type="evidence" value="ECO:0007669"/>
    <property type="project" value="Ensembl"/>
</dbReference>
<evidence type="ECO:0000256" key="3">
    <source>
        <dbReference type="ARBA" id="ARBA00012442"/>
    </source>
</evidence>
<gene>
    <name evidence="15" type="primary">IKBKB</name>
</gene>
<dbReference type="FunFam" id="1.20.1270.250:FF:000002">
    <property type="entry name" value="Putative inhibitor of nuclear factor kappa-B kinase subunit beta"/>
    <property type="match status" value="1"/>
</dbReference>
<dbReference type="GO" id="GO:1900016">
    <property type="term" value="P:negative regulation of cytokine production involved in inflammatory response"/>
    <property type="evidence" value="ECO:0007669"/>
    <property type="project" value="Ensembl"/>
</dbReference>
<dbReference type="Ensembl" id="ENSCJPT00005026373.1">
    <property type="protein sequence ID" value="ENSCJPP00005019017.1"/>
    <property type="gene ID" value="ENSCJPG00005015451.1"/>
</dbReference>
<reference evidence="15" key="3">
    <citation type="submission" date="2025-09" db="UniProtKB">
        <authorList>
            <consortium name="Ensembl"/>
        </authorList>
    </citation>
    <scope>IDENTIFICATION</scope>
</reference>
<dbReference type="GO" id="GO:0042803">
    <property type="term" value="F:protein homodimerization activity"/>
    <property type="evidence" value="ECO:0007669"/>
    <property type="project" value="Ensembl"/>
</dbReference>
<evidence type="ECO:0000259" key="14">
    <source>
        <dbReference type="PROSITE" id="PS50011"/>
    </source>
</evidence>
<dbReference type="Pfam" id="PF00069">
    <property type="entry name" value="Pkinase"/>
    <property type="match status" value="1"/>
</dbReference>
<keyword evidence="5" id="KW-0723">Serine/threonine-protein kinase</keyword>
<dbReference type="GO" id="GO:1990459">
    <property type="term" value="F:transferrin receptor binding"/>
    <property type="evidence" value="ECO:0007669"/>
    <property type="project" value="Ensembl"/>
</dbReference>
<evidence type="ECO:0000313" key="15">
    <source>
        <dbReference type="Ensembl" id="ENSCJPP00005019017.1"/>
    </source>
</evidence>
<comment type="catalytic activity">
    <reaction evidence="12">
        <text>L-seryl-[I-kappa-B protein] + ATP = O-phospho-L-seryl-[I-kappa-B protein] + ADP + H(+)</text>
        <dbReference type="Rhea" id="RHEA:19073"/>
        <dbReference type="Rhea" id="RHEA-COMP:13698"/>
        <dbReference type="Rhea" id="RHEA-COMP:13699"/>
        <dbReference type="ChEBI" id="CHEBI:15378"/>
        <dbReference type="ChEBI" id="CHEBI:29999"/>
        <dbReference type="ChEBI" id="CHEBI:30616"/>
        <dbReference type="ChEBI" id="CHEBI:83421"/>
        <dbReference type="ChEBI" id="CHEBI:456216"/>
        <dbReference type="EC" id="2.7.11.10"/>
    </reaction>
</comment>
<evidence type="ECO:0000256" key="12">
    <source>
        <dbReference type="ARBA" id="ARBA00048789"/>
    </source>
</evidence>
<evidence type="ECO:0000256" key="8">
    <source>
        <dbReference type="ARBA" id="ARBA00022741"/>
    </source>
</evidence>
<dbReference type="Pfam" id="PF18397">
    <property type="entry name" value="IKBKB_SDD"/>
    <property type="match status" value="1"/>
</dbReference>
<evidence type="ECO:0000256" key="4">
    <source>
        <dbReference type="ARBA" id="ARBA00022490"/>
    </source>
</evidence>
<proteinExistence type="predicted"/>
<dbReference type="GO" id="GO:0000209">
    <property type="term" value="P:protein polyubiquitination"/>
    <property type="evidence" value="ECO:0007669"/>
    <property type="project" value="Ensembl"/>
</dbReference>
<dbReference type="FunFam" id="1.10.510.10:FF:000147">
    <property type="entry name" value="Inhibitor of nuclear factor kappa-B kinase subunit beta"/>
    <property type="match status" value="1"/>
</dbReference>
<dbReference type="GeneTree" id="ENSGT00950000182937"/>
<evidence type="ECO:0000256" key="9">
    <source>
        <dbReference type="ARBA" id="ARBA00022777"/>
    </source>
</evidence>
<dbReference type="GO" id="GO:0070498">
    <property type="term" value="P:interleukin-1-mediated signaling pathway"/>
    <property type="evidence" value="ECO:0007669"/>
    <property type="project" value="Ensembl"/>
</dbReference>
<dbReference type="GO" id="GO:0006914">
    <property type="term" value="P:autophagy"/>
    <property type="evidence" value="ECO:0007669"/>
    <property type="project" value="Ensembl"/>
</dbReference>
<keyword evidence="16" id="KW-1185">Reference proteome</keyword>
<dbReference type="GO" id="GO:0023019">
    <property type="term" value="P:signal transduction involved in regulation of gene expression"/>
    <property type="evidence" value="ECO:0007669"/>
    <property type="project" value="Ensembl"/>
</dbReference>
<dbReference type="SMART" id="SM00220">
    <property type="entry name" value="S_TKc"/>
    <property type="match status" value="1"/>
</dbReference>
<comment type="subcellular location">
    <subcellularLocation>
        <location evidence="2">Cytoplasm</location>
    </subcellularLocation>
    <subcellularLocation>
        <location evidence="1">Nucleus</location>
    </subcellularLocation>
</comment>
<dbReference type="GO" id="GO:0033209">
    <property type="term" value="P:tumor necrosis factor-mediated signaling pathway"/>
    <property type="evidence" value="ECO:0007669"/>
    <property type="project" value="Ensembl"/>
</dbReference>
<dbReference type="GO" id="GO:0097110">
    <property type="term" value="F:scaffold protein binding"/>
    <property type="evidence" value="ECO:0007669"/>
    <property type="project" value="Ensembl"/>
</dbReference>
<keyword evidence="13" id="KW-0175">Coiled coil</keyword>
<dbReference type="PROSITE" id="PS50011">
    <property type="entry name" value="PROTEIN_KINASE_DOM"/>
    <property type="match status" value="1"/>
</dbReference>